<sequence length="477" mass="53923">MRESPDRDFTGFTAQDLSIAENILINNNQGDTTKFVDLYCDKAKNSKPKVKTSQVNKHGRKRKSSEKTTAPCKKQLNFARTGAKPTCMVTSAALNHGSEFADDFAHSAAVTNTNSNRATFEDTTSGGHVKLSNDQINRNELVDLKNQIALLTSIVDKQLHKPTNADLGHHVNDYRNIEQNVSSNDYRNIEQNVSSNDIYSNNKNHEYENFYNEPVIDLVDPQEMYDEFQEETPDVLEDDFDIPKIFQGDDTFGNPVSDSLVKLVSVATTKKVEIGKMTSKYSIPENCKCLVPPPVDGDIWNILPKTAQSQDLSLQDVQKLISIGIAHLLTILASKDRTIDQNSKIAVIDSVVILGNSLNEISLRRRHLMKPFLSKRYHPLCSSSRPISGTLFGPDIATRIKEIDQSAKLYTPMNSNYNNKRSNNYSYGRSWYKKPFLGGGQRRYQPPDRRGGYQNSQYRGRYYSTRGRARGRYTKNQ</sequence>
<keyword evidence="3" id="KW-1185">Reference proteome</keyword>
<accession>A0AAN8P4U0</accession>
<comment type="caution">
    <text evidence="2">The sequence shown here is derived from an EMBL/GenBank/DDBJ whole genome shotgun (WGS) entry which is preliminary data.</text>
</comment>
<organism evidence="2 3">
    <name type="scientific">Patella caerulea</name>
    <name type="common">Rayed Mediterranean limpet</name>
    <dbReference type="NCBI Taxonomy" id="87958"/>
    <lineage>
        <taxon>Eukaryota</taxon>
        <taxon>Metazoa</taxon>
        <taxon>Spiralia</taxon>
        <taxon>Lophotrochozoa</taxon>
        <taxon>Mollusca</taxon>
        <taxon>Gastropoda</taxon>
        <taxon>Patellogastropoda</taxon>
        <taxon>Patelloidea</taxon>
        <taxon>Patellidae</taxon>
        <taxon>Patella</taxon>
    </lineage>
</organism>
<reference evidence="2 3" key="1">
    <citation type="submission" date="2024-01" db="EMBL/GenBank/DDBJ databases">
        <title>The genome of the rayed Mediterranean limpet Patella caerulea (Linnaeus, 1758).</title>
        <authorList>
            <person name="Anh-Thu Weber A."/>
            <person name="Halstead-Nussloch G."/>
        </authorList>
    </citation>
    <scope>NUCLEOTIDE SEQUENCE [LARGE SCALE GENOMIC DNA]</scope>
    <source>
        <strain evidence="2">AATW-2023a</strain>
        <tissue evidence="2">Whole specimen</tissue>
    </source>
</reference>
<evidence type="ECO:0000313" key="3">
    <source>
        <dbReference type="Proteomes" id="UP001347796"/>
    </source>
</evidence>
<dbReference type="AlphaFoldDB" id="A0AAN8P4U0"/>
<feature type="region of interest" description="Disordered" evidence="1">
    <location>
        <begin position="438"/>
        <end position="477"/>
    </location>
</feature>
<feature type="region of interest" description="Disordered" evidence="1">
    <location>
        <begin position="47"/>
        <end position="71"/>
    </location>
</feature>
<evidence type="ECO:0000256" key="1">
    <source>
        <dbReference type="SAM" id="MobiDB-lite"/>
    </source>
</evidence>
<protein>
    <submittedName>
        <fullName evidence="2">Uncharacterized protein</fullName>
    </submittedName>
</protein>
<gene>
    <name evidence="2" type="ORF">SNE40_018918</name>
</gene>
<evidence type="ECO:0000313" key="2">
    <source>
        <dbReference type="EMBL" id="KAK6170547.1"/>
    </source>
</evidence>
<name>A0AAN8P4U0_PATCE</name>
<dbReference type="Proteomes" id="UP001347796">
    <property type="component" value="Unassembled WGS sequence"/>
</dbReference>
<proteinExistence type="predicted"/>
<dbReference type="PANTHER" id="PTHR34239">
    <property type="entry name" value="APPLE DOMAIN-CONTAINING PROTEIN"/>
    <property type="match status" value="1"/>
</dbReference>
<dbReference type="PANTHER" id="PTHR34239:SF2">
    <property type="entry name" value="TRANSPOSABLE ELEMENT P TRANSPOSASE_THAP9 CONSERVED DOMAIN-CONTAINING PROTEIN"/>
    <property type="match status" value="1"/>
</dbReference>
<feature type="compositionally biased region" description="Basic residues" evidence="1">
    <location>
        <begin position="467"/>
        <end position="477"/>
    </location>
</feature>
<dbReference type="EMBL" id="JAZGQO010000014">
    <property type="protein sequence ID" value="KAK6170547.1"/>
    <property type="molecule type" value="Genomic_DNA"/>
</dbReference>